<dbReference type="Proteomes" id="UP000054771">
    <property type="component" value="Unassembled WGS sequence"/>
</dbReference>
<reference evidence="4" key="1">
    <citation type="journal article" date="2016" name="Genome Announc.">
        <title>Draft genome sequences of fungus Aspergillus calidoustus.</title>
        <authorList>
            <person name="Horn F."/>
            <person name="Linde J."/>
            <person name="Mattern D.J."/>
            <person name="Walther G."/>
            <person name="Guthke R."/>
            <person name="Scherlach K."/>
            <person name="Martin K."/>
            <person name="Brakhage A.A."/>
            <person name="Petzke L."/>
            <person name="Valiante V."/>
        </authorList>
    </citation>
    <scope>NUCLEOTIDE SEQUENCE [LARGE SCALE GENOMIC DNA]</scope>
    <source>
        <strain evidence="4">SF006504</strain>
    </source>
</reference>
<keyword evidence="1" id="KW-0175">Coiled coil</keyword>
<evidence type="ECO:0000313" key="3">
    <source>
        <dbReference type="EMBL" id="CEL05836.1"/>
    </source>
</evidence>
<protein>
    <submittedName>
        <fullName evidence="3">Uncharacterized protein</fullName>
    </submittedName>
</protein>
<dbReference type="AlphaFoldDB" id="A0A0U5C9S3"/>
<sequence>MFGWSSQFPDYYALPGPSSDSAVYSHLFSNDPSPAEPSMGLNSDGLISSGHESMPQISAPIQERGDELQRNLGRSEQTVESYPSDHDSELEVEADKVFARMLRETRRSTAKAGQTAEKLSDVVEQLNELRKAVARLEDKVSQLEEQCNEGHRCVDNMITSLKNYQGLYRYLVQRLSIPIGFDERPGDIVNGEMQDCCM</sequence>
<proteinExistence type="predicted"/>
<dbReference type="EMBL" id="CDMC01000005">
    <property type="protein sequence ID" value="CEL05836.1"/>
    <property type="molecule type" value="Genomic_DNA"/>
</dbReference>
<evidence type="ECO:0000256" key="1">
    <source>
        <dbReference type="SAM" id="Coils"/>
    </source>
</evidence>
<evidence type="ECO:0000256" key="2">
    <source>
        <dbReference type="SAM" id="MobiDB-lite"/>
    </source>
</evidence>
<gene>
    <name evidence="3" type="ORF">ASPCAL06949</name>
</gene>
<feature type="coiled-coil region" evidence="1">
    <location>
        <begin position="119"/>
        <end position="146"/>
    </location>
</feature>
<accession>A0A0U5C9S3</accession>
<feature type="region of interest" description="Disordered" evidence="2">
    <location>
        <begin position="34"/>
        <end position="53"/>
    </location>
</feature>
<organism evidence="3 4">
    <name type="scientific">Aspergillus calidoustus</name>
    <dbReference type="NCBI Taxonomy" id="454130"/>
    <lineage>
        <taxon>Eukaryota</taxon>
        <taxon>Fungi</taxon>
        <taxon>Dikarya</taxon>
        <taxon>Ascomycota</taxon>
        <taxon>Pezizomycotina</taxon>
        <taxon>Eurotiomycetes</taxon>
        <taxon>Eurotiomycetidae</taxon>
        <taxon>Eurotiales</taxon>
        <taxon>Aspergillaceae</taxon>
        <taxon>Aspergillus</taxon>
        <taxon>Aspergillus subgen. Nidulantes</taxon>
    </lineage>
</organism>
<keyword evidence="4" id="KW-1185">Reference proteome</keyword>
<name>A0A0U5C9S3_ASPCI</name>
<evidence type="ECO:0000313" key="4">
    <source>
        <dbReference type="Proteomes" id="UP000054771"/>
    </source>
</evidence>